<dbReference type="PANTHER" id="PTHR30348:SF13">
    <property type="entry name" value="UPF0759 PROTEIN YUNF"/>
    <property type="match status" value="1"/>
</dbReference>
<dbReference type="InterPro" id="IPR002763">
    <property type="entry name" value="DUF72"/>
</dbReference>
<dbReference type="AlphaFoldDB" id="A0A316D4N0"/>
<dbReference type="PANTHER" id="PTHR30348">
    <property type="entry name" value="UNCHARACTERIZED PROTEIN YECE"/>
    <property type="match status" value="1"/>
</dbReference>
<evidence type="ECO:0000313" key="1">
    <source>
        <dbReference type="EMBL" id="PWK05015.1"/>
    </source>
</evidence>
<organism evidence="1 2">
    <name type="scientific">Tumebacillus permanentifrigoris</name>
    <dbReference type="NCBI Taxonomy" id="378543"/>
    <lineage>
        <taxon>Bacteria</taxon>
        <taxon>Bacillati</taxon>
        <taxon>Bacillota</taxon>
        <taxon>Bacilli</taxon>
        <taxon>Bacillales</taxon>
        <taxon>Alicyclobacillaceae</taxon>
        <taxon>Tumebacillus</taxon>
    </lineage>
</organism>
<protein>
    <submittedName>
        <fullName evidence="1">Uncharacterized protein YecE (DUF72 family)</fullName>
    </submittedName>
</protein>
<sequence>MIHIGLTGWNDHHPTVISAGHSNKLQAYSAHFPLVEVDSSFYAMQPIRNYEKWSRVTPTDFRFVIKAYQGMTGHQRGESPFATKREMFAAFLHSITPVVDAAKLKMVLFQYPPWFDCNRQNVDVLRYTKEKMGDLPVALEFRHQSWFTPEMREKTLHFMVQEGWIHSIADEPQVDPGSVPIVPHATNPELTLIRFHGRNRQAWLGPGGENWRETRYLYQYSMDELSEWAARIRELEQSSKEVCILFNNNSGGHAAGNAKQLAELLDVEYHGEPPGQISLFNL</sequence>
<comment type="caution">
    <text evidence="1">The sequence shown here is derived from an EMBL/GenBank/DDBJ whole genome shotgun (WGS) entry which is preliminary data.</text>
</comment>
<dbReference type="OrthoDB" id="9780310at2"/>
<dbReference type="Proteomes" id="UP000245634">
    <property type="component" value="Unassembled WGS sequence"/>
</dbReference>
<gene>
    <name evidence="1" type="ORF">C7459_12913</name>
</gene>
<reference evidence="1 2" key="1">
    <citation type="submission" date="2018-05" db="EMBL/GenBank/DDBJ databases">
        <title>Genomic Encyclopedia of Type Strains, Phase IV (KMG-IV): sequencing the most valuable type-strain genomes for metagenomic binning, comparative biology and taxonomic classification.</title>
        <authorList>
            <person name="Goeker M."/>
        </authorList>
    </citation>
    <scope>NUCLEOTIDE SEQUENCE [LARGE SCALE GENOMIC DNA]</scope>
    <source>
        <strain evidence="1 2">DSM 18773</strain>
    </source>
</reference>
<dbReference type="SUPFAM" id="SSF117396">
    <property type="entry name" value="TM1631-like"/>
    <property type="match status" value="1"/>
</dbReference>
<accession>A0A316D4N0</accession>
<name>A0A316D4N0_9BACL</name>
<dbReference type="Gene3D" id="3.20.20.410">
    <property type="entry name" value="Protein of unknown function UPF0759"/>
    <property type="match status" value="1"/>
</dbReference>
<evidence type="ECO:0000313" key="2">
    <source>
        <dbReference type="Proteomes" id="UP000245634"/>
    </source>
</evidence>
<proteinExistence type="predicted"/>
<dbReference type="EMBL" id="QGGL01000029">
    <property type="protein sequence ID" value="PWK05015.1"/>
    <property type="molecule type" value="Genomic_DNA"/>
</dbReference>
<dbReference type="Pfam" id="PF01904">
    <property type="entry name" value="DUF72"/>
    <property type="match status" value="1"/>
</dbReference>
<dbReference type="RefSeq" id="WP_109691357.1">
    <property type="nucleotide sequence ID" value="NZ_QGGL01000029.1"/>
</dbReference>
<dbReference type="InterPro" id="IPR036520">
    <property type="entry name" value="UPF0759_sf"/>
</dbReference>
<keyword evidence="2" id="KW-1185">Reference proteome</keyword>